<proteinExistence type="predicted"/>
<dbReference type="Pfam" id="PF08241">
    <property type="entry name" value="Methyltransf_11"/>
    <property type="match status" value="1"/>
</dbReference>
<gene>
    <name evidence="2" type="ORF">IAB12_04430</name>
</gene>
<sequence>MSQNIFDNPTFFSGYMELRAGLNYNDLLELPEMKKLLPSLLGKRILDLGCGFGKMEEFFVKNGASEVTAVDISEKMIGEAIKKHSFSNVRYIRMDISNLNLDEEYDIVYSSLVFHYIKDFEKLMRQINSLLKKDGVLLFSQEHPLTTATVDYRGHFDDYNHFVFGDYQREGKRKGTWFVENVENYHRTISHIINTVSSFFRIEKVVEPVPSEDALRLMPRMERDFIRPTFLIVKASKQ</sequence>
<evidence type="ECO:0000313" key="2">
    <source>
        <dbReference type="EMBL" id="HIV99004.1"/>
    </source>
</evidence>
<evidence type="ECO:0000313" key="3">
    <source>
        <dbReference type="Proteomes" id="UP000823936"/>
    </source>
</evidence>
<comment type="caution">
    <text evidence="2">The sequence shown here is derived from an EMBL/GenBank/DDBJ whole genome shotgun (WGS) entry which is preliminary data.</text>
</comment>
<reference evidence="2" key="2">
    <citation type="submission" date="2021-04" db="EMBL/GenBank/DDBJ databases">
        <authorList>
            <person name="Gilroy R."/>
        </authorList>
    </citation>
    <scope>NUCLEOTIDE SEQUENCE</scope>
    <source>
        <strain evidence="2">Gambia11-129</strain>
    </source>
</reference>
<dbReference type="InterPro" id="IPR029063">
    <property type="entry name" value="SAM-dependent_MTases_sf"/>
</dbReference>
<dbReference type="Proteomes" id="UP000823936">
    <property type="component" value="Unassembled WGS sequence"/>
</dbReference>
<keyword evidence="2" id="KW-0489">Methyltransferase</keyword>
<evidence type="ECO:0000259" key="1">
    <source>
        <dbReference type="Pfam" id="PF08241"/>
    </source>
</evidence>
<dbReference type="SUPFAM" id="SSF53335">
    <property type="entry name" value="S-adenosyl-L-methionine-dependent methyltransferases"/>
    <property type="match status" value="1"/>
</dbReference>
<dbReference type="CDD" id="cd02440">
    <property type="entry name" value="AdoMet_MTases"/>
    <property type="match status" value="1"/>
</dbReference>
<feature type="domain" description="Methyltransferase type 11" evidence="1">
    <location>
        <begin position="46"/>
        <end position="139"/>
    </location>
</feature>
<dbReference type="PANTHER" id="PTHR43861">
    <property type="entry name" value="TRANS-ACONITATE 2-METHYLTRANSFERASE-RELATED"/>
    <property type="match status" value="1"/>
</dbReference>
<name>A0A9D1PSZ5_9SPIO</name>
<reference evidence="2" key="1">
    <citation type="journal article" date="2021" name="PeerJ">
        <title>Extensive microbial diversity within the chicken gut microbiome revealed by metagenomics and culture.</title>
        <authorList>
            <person name="Gilroy R."/>
            <person name="Ravi A."/>
            <person name="Getino M."/>
            <person name="Pursley I."/>
            <person name="Horton D.L."/>
            <person name="Alikhan N.F."/>
            <person name="Baker D."/>
            <person name="Gharbi K."/>
            <person name="Hall N."/>
            <person name="Watson M."/>
            <person name="Adriaenssens E.M."/>
            <person name="Foster-Nyarko E."/>
            <person name="Jarju S."/>
            <person name="Secka A."/>
            <person name="Antonio M."/>
            <person name="Oren A."/>
            <person name="Chaudhuri R.R."/>
            <person name="La Ragione R."/>
            <person name="Hildebrand F."/>
            <person name="Pallen M.J."/>
        </authorList>
    </citation>
    <scope>NUCLEOTIDE SEQUENCE</scope>
    <source>
        <strain evidence="2">Gambia11-129</strain>
    </source>
</reference>
<dbReference type="EMBL" id="DXHU01000017">
    <property type="protein sequence ID" value="HIV99004.1"/>
    <property type="molecule type" value="Genomic_DNA"/>
</dbReference>
<accession>A0A9D1PSZ5</accession>
<dbReference type="AlphaFoldDB" id="A0A9D1PSZ5"/>
<dbReference type="Gene3D" id="3.40.50.150">
    <property type="entry name" value="Vaccinia Virus protein VP39"/>
    <property type="match status" value="1"/>
</dbReference>
<dbReference type="PANTHER" id="PTHR43861:SF1">
    <property type="entry name" value="TRANS-ACONITATE 2-METHYLTRANSFERASE"/>
    <property type="match status" value="1"/>
</dbReference>
<organism evidence="2 3">
    <name type="scientific">Candidatus Ornithospirochaeta avicola</name>
    <dbReference type="NCBI Taxonomy" id="2840896"/>
    <lineage>
        <taxon>Bacteria</taxon>
        <taxon>Pseudomonadati</taxon>
        <taxon>Spirochaetota</taxon>
        <taxon>Spirochaetia</taxon>
        <taxon>Spirochaetales</taxon>
        <taxon>Spirochaetaceae</taxon>
        <taxon>Spirochaetaceae incertae sedis</taxon>
        <taxon>Candidatus Ornithospirochaeta</taxon>
    </lineage>
</organism>
<protein>
    <submittedName>
        <fullName evidence="2">Class I SAM-dependent methyltransferase</fullName>
    </submittedName>
</protein>
<dbReference type="InterPro" id="IPR013216">
    <property type="entry name" value="Methyltransf_11"/>
</dbReference>
<dbReference type="GO" id="GO:0008757">
    <property type="term" value="F:S-adenosylmethionine-dependent methyltransferase activity"/>
    <property type="evidence" value="ECO:0007669"/>
    <property type="project" value="InterPro"/>
</dbReference>
<dbReference type="GO" id="GO:0032259">
    <property type="term" value="P:methylation"/>
    <property type="evidence" value="ECO:0007669"/>
    <property type="project" value="UniProtKB-KW"/>
</dbReference>
<keyword evidence="2" id="KW-0808">Transferase</keyword>